<evidence type="ECO:0000256" key="1">
    <source>
        <dbReference type="SAM" id="Phobius"/>
    </source>
</evidence>
<name>A0ABW8DBM2_9GAMM</name>
<keyword evidence="1" id="KW-1133">Transmembrane helix</keyword>
<dbReference type="EMBL" id="JBGORX010000013">
    <property type="protein sequence ID" value="MFJ1270132.1"/>
    <property type="molecule type" value="Genomic_DNA"/>
</dbReference>
<organism evidence="3 4">
    <name type="scientific">Legionella lytica</name>
    <dbReference type="NCBI Taxonomy" id="96232"/>
    <lineage>
        <taxon>Bacteria</taxon>
        <taxon>Pseudomonadati</taxon>
        <taxon>Pseudomonadota</taxon>
        <taxon>Gammaproteobacteria</taxon>
        <taxon>Legionellales</taxon>
        <taxon>Legionellaceae</taxon>
        <taxon>Legionella</taxon>
    </lineage>
</organism>
<evidence type="ECO:0000313" key="4">
    <source>
        <dbReference type="Proteomes" id="UP001615550"/>
    </source>
</evidence>
<dbReference type="InterPro" id="IPR025197">
    <property type="entry name" value="DUF4116"/>
</dbReference>
<feature type="domain" description="DUF4116" evidence="2">
    <location>
        <begin position="81"/>
        <end position="119"/>
    </location>
</feature>
<evidence type="ECO:0000313" key="3">
    <source>
        <dbReference type="EMBL" id="MFJ1270132.1"/>
    </source>
</evidence>
<dbReference type="Pfam" id="PF13475">
    <property type="entry name" value="DUF4116"/>
    <property type="match status" value="2"/>
</dbReference>
<dbReference type="RefSeq" id="WP_400188918.1">
    <property type="nucleotide sequence ID" value="NZ_JBGORX010000013.1"/>
</dbReference>
<sequence>MSLSNEKLTILEELKNNTDNVPQFTQELSDDAEFLLEALNITVNVLPQVSRRLRENKEFMLLAIEKKSYAFVYASEELQDDEEVVLAALKKDSSLIFHASDRLKADESFMIKATKRNSWFPIIKFSKLLKNNLLEGISDTFAIMYGDYCIATRLDGGEISFNRLKYGLVDMTLIPLISNAFINYGYPAKLRTFRYMRDEENFDDKRILRNMVGAIGIGLQAIRWALAFLATVIAIPFVVLVHAFKLPYVYYQQSKLFALEGELYREGAAMPVKTATFGDFAKQTNSSLNDFCLGSYHATHKKDITSLSLKNTDSERYGPWVSTRSLLFFRPTNEHSTTQKAALQVVKDLEINEPYNINNFEEIAIGRTFI</sequence>
<evidence type="ECO:0000259" key="2">
    <source>
        <dbReference type="Pfam" id="PF13475"/>
    </source>
</evidence>
<gene>
    <name evidence="3" type="ORF">ACD661_16360</name>
</gene>
<keyword evidence="4" id="KW-1185">Reference proteome</keyword>
<feature type="domain" description="DUF4116" evidence="2">
    <location>
        <begin position="32"/>
        <end position="79"/>
    </location>
</feature>
<dbReference type="Proteomes" id="UP001615550">
    <property type="component" value="Unassembled WGS sequence"/>
</dbReference>
<keyword evidence="1" id="KW-0812">Transmembrane</keyword>
<reference evidence="3 4" key="1">
    <citation type="submission" date="2024-08" db="EMBL/GenBank/DDBJ databases">
        <title>Draft Genome Sequence of Legionella lytica strain DSB2004, Isolated From a Fire Sprinkler System.</title>
        <authorList>
            <person name="Everhart A.D."/>
            <person name="Kidane D.T."/>
            <person name="Farone A.L."/>
            <person name="Farone M.B."/>
        </authorList>
    </citation>
    <scope>NUCLEOTIDE SEQUENCE [LARGE SCALE GENOMIC DNA]</scope>
    <source>
        <strain evidence="3 4">DSB2004</strain>
    </source>
</reference>
<comment type="caution">
    <text evidence="3">The sequence shown here is derived from an EMBL/GenBank/DDBJ whole genome shotgun (WGS) entry which is preliminary data.</text>
</comment>
<accession>A0ABW8DBM2</accession>
<feature type="transmembrane region" description="Helical" evidence="1">
    <location>
        <begin position="232"/>
        <end position="251"/>
    </location>
</feature>
<keyword evidence="1" id="KW-0472">Membrane</keyword>
<protein>
    <submittedName>
        <fullName evidence="3">DUF4116 domain-containing protein</fullName>
    </submittedName>
</protein>
<proteinExistence type="predicted"/>